<gene>
    <name evidence="3" type="ORF">BJX67DRAFT_324299</name>
</gene>
<dbReference type="GeneID" id="98142454"/>
<evidence type="ECO:0000313" key="4">
    <source>
        <dbReference type="Proteomes" id="UP001610432"/>
    </source>
</evidence>
<evidence type="ECO:0000313" key="3">
    <source>
        <dbReference type="EMBL" id="KAL2869876.1"/>
    </source>
</evidence>
<dbReference type="RefSeq" id="XP_070888855.1">
    <property type="nucleotide sequence ID" value="XM_071027382.1"/>
</dbReference>
<dbReference type="Proteomes" id="UP001610432">
    <property type="component" value="Unassembled WGS sequence"/>
</dbReference>
<keyword evidence="2" id="KW-0472">Membrane</keyword>
<keyword evidence="4" id="KW-1185">Reference proteome</keyword>
<dbReference type="EMBL" id="JBFXLQ010000008">
    <property type="protein sequence ID" value="KAL2869876.1"/>
    <property type="molecule type" value="Genomic_DNA"/>
</dbReference>
<feature type="region of interest" description="Disordered" evidence="1">
    <location>
        <begin position="1"/>
        <end position="52"/>
    </location>
</feature>
<accession>A0ABR4LZI9</accession>
<proteinExistence type="predicted"/>
<keyword evidence="2" id="KW-0812">Transmembrane</keyword>
<protein>
    <recommendedName>
        <fullName evidence="5">Transmembrane protein</fullName>
    </recommendedName>
</protein>
<evidence type="ECO:0008006" key="5">
    <source>
        <dbReference type="Google" id="ProtNLM"/>
    </source>
</evidence>
<organism evidence="3 4">
    <name type="scientific">Aspergillus lucknowensis</name>
    <dbReference type="NCBI Taxonomy" id="176173"/>
    <lineage>
        <taxon>Eukaryota</taxon>
        <taxon>Fungi</taxon>
        <taxon>Dikarya</taxon>
        <taxon>Ascomycota</taxon>
        <taxon>Pezizomycotina</taxon>
        <taxon>Eurotiomycetes</taxon>
        <taxon>Eurotiomycetidae</taxon>
        <taxon>Eurotiales</taxon>
        <taxon>Aspergillaceae</taxon>
        <taxon>Aspergillus</taxon>
        <taxon>Aspergillus subgen. Nidulantes</taxon>
    </lineage>
</organism>
<keyword evidence="2" id="KW-1133">Transmembrane helix</keyword>
<evidence type="ECO:0000256" key="2">
    <source>
        <dbReference type="SAM" id="Phobius"/>
    </source>
</evidence>
<comment type="caution">
    <text evidence="3">The sequence shown here is derived from an EMBL/GenBank/DDBJ whole genome shotgun (WGS) entry which is preliminary data.</text>
</comment>
<reference evidence="3 4" key="1">
    <citation type="submission" date="2024-07" db="EMBL/GenBank/DDBJ databases">
        <title>Section-level genome sequencing and comparative genomics of Aspergillus sections Usti and Cavernicolus.</title>
        <authorList>
            <consortium name="Lawrence Berkeley National Laboratory"/>
            <person name="Nybo J.L."/>
            <person name="Vesth T.C."/>
            <person name="Theobald S."/>
            <person name="Frisvad J.C."/>
            <person name="Larsen T.O."/>
            <person name="Kjaerboelling I."/>
            <person name="Rothschild-Mancinelli K."/>
            <person name="Lyhne E.K."/>
            <person name="Kogle M.E."/>
            <person name="Barry K."/>
            <person name="Clum A."/>
            <person name="Na H."/>
            <person name="Ledsgaard L."/>
            <person name="Lin J."/>
            <person name="Lipzen A."/>
            <person name="Kuo A."/>
            <person name="Riley R."/>
            <person name="Mondo S."/>
            <person name="Labutti K."/>
            <person name="Haridas S."/>
            <person name="Pangalinan J."/>
            <person name="Salamov A.A."/>
            <person name="Simmons B.A."/>
            <person name="Magnuson J.K."/>
            <person name="Chen J."/>
            <person name="Drula E."/>
            <person name="Henrissat B."/>
            <person name="Wiebenga A."/>
            <person name="Lubbers R.J."/>
            <person name="Gomes A.C."/>
            <person name="Macurrencykelacurrency M.R."/>
            <person name="Stajich J."/>
            <person name="Grigoriev I.V."/>
            <person name="Mortensen U.H."/>
            <person name="De Vries R.P."/>
            <person name="Baker S.E."/>
            <person name="Andersen M.R."/>
        </authorList>
    </citation>
    <scope>NUCLEOTIDE SEQUENCE [LARGE SCALE GENOMIC DNA]</scope>
    <source>
        <strain evidence="3 4">CBS 449.75</strain>
    </source>
</reference>
<feature type="transmembrane region" description="Helical" evidence="2">
    <location>
        <begin position="96"/>
        <end position="118"/>
    </location>
</feature>
<name>A0ABR4LZI9_9EURO</name>
<evidence type="ECO:0000256" key="1">
    <source>
        <dbReference type="SAM" id="MobiDB-lite"/>
    </source>
</evidence>
<sequence length="140" mass="15667">MHRYPRQHTSGQVVAHKNCATSPAENGALRGRRAREETNAQNGERQASSDLLRNSSRDLAIIVGARGGASSPTPSLSSSLFSRFIISRRSVKKISLAHLLVFFLILPARVLQTVVVQLSRFCQSYHSPRYKIPKRNRKPF</sequence>